<dbReference type="RefSeq" id="XP_005718950.1">
    <property type="nucleotide sequence ID" value="XM_005718893.1"/>
</dbReference>
<dbReference type="PANTHER" id="PTHR14577">
    <property type="entry name" value="NUCLEOLAR PROTEIN 12"/>
    <property type="match status" value="1"/>
</dbReference>
<feature type="region of interest" description="Disordered" evidence="5">
    <location>
        <begin position="169"/>
        <end position="222"/>
    </location>
</feature>
<evidence type="ECO:0000313" key="7">
    <source>
        <dbReference type="Proteomes" id="UP000012073"/>
    </source>
</evidence>
<evidence type="ECO:0000256" key="1">
    <source>
        <dbReference type="ARBA" id="ARBA00004604"/>
    </source>
</evidence>
<dbReference type="GO" id="GO:0019843">
    <property type="term" value="F:rRNA binding"/>
    <property type="evidence" value="ECO:0007669"/>
    <property type="project" value="TreeGrafter"/>
</dbReference>
<dbReference type="GO" id="GO:0005730">
    <property type="term" value="C:nucleolus"/>
    <property type="evidence" value="ECO:0007669"/>
    <property type="project" value="UniProtKB-SubCell"/>
</dbReference>
<keyword evidence="3" id="KW-0175">Coiled coil</keyword>
<accession>S0F399</accession>
<dbReference type="AlphaFoldDB" id="S0F399"/>
<evidence type="ECO:0000256" key="4">
    <source>
        <dbReference type="ARBA" id="ARBA00023242"/>
    </source>
</evidence>
<gene>
    <name evidence="6" type="ORF">CHC_T00000080001</name>
</gene>
<comment type="subcellular location">
    <subcellularLocation>
        <location evidence="1">Nucleus</location>
        <location evidence="1">Nucleolus</location>
    </subcellularLocation>
</comment>
<feature type="region of interest" description="Disordered" evidence="5">
    <location>
        <begin position="83"/>
        <end position="135"/>
    </location>
</feature>
<dbReference type="Gramene" id="CDF77607">
    <property type="protein sequence ID" value="CDF77607"/>
    <property type="gene ID" value="CHC_T00000080001"/>
</dbReference>
<name>S0F399_CHOCR</name>
<dbReference type="PANTHER" id="PTHR14577:SF0">
    <property type="entry name" value="NUCLEOLAR PROTEIN 12"/>
    <property type="match status" value="1"/>
</dbReference>
<organism evidence="6 7">
    <name type="scientific">Chondrus crispus</name>
    <name type="common">Carrageen Irish moss</name>
    <name type="synonym">Polymorpha crispa</name>
    <dbReference type="NCBI Taxonomy" id="2769"/>
    <lineage>
        <taxon>Eukaryota</taxon>
        <taxon>Rhodophyta</taxon>
        <taxon>Florideophyceae</taxon>
        <taxon>Rhodymeniophycidae</taxon>
        <taxon>Gigartinales</taxon>
        <taxon>Gigartinaceae</taxon>
        <taxon>Chondrus</taxon>
    </lineage>
</organism>
<dbReference type="KEGG" id="ccp:CHC_T00000080001"/>
<reference evidence="7" key="1">
    <citation type="journal article" date="2013" name="Proc. Natl. Acad. Sci. U.S.A.">
        <title>Genome structure and metabolic features in the red seaweed Chondrus crispus shed light on evolution of the Archaeplastida.</title>
        <authorList>
            <person name="Collen J."/>
            <person name="Porcel B."/>
            <person name="Carre W."/>
            <person name="Ball S.G."/>
            <person name="Chaparro C."/>
            <person name="Tonon T."/>
            <person name="Barbeyron T."/>
            <person name="Michel G."/>
            <person name="Noel B."/>
            <person name="Valentin K."/>
            <person name="Elias M."/>
            <person name="Artiguenave F."/>
            <person name="Arun A."/>
            <person name="Aury J.M."/>
            <person name="Barbosa-Neto J.F."/>
            <person name="Bothwell J.H."/>
            <person name="Bouget F.Y."/>
            <person name="Brillet L."/>
            <person name="Cabello-Hurtado F."/>
            <person name="Capella-Gutierrez S."/>
            <person name="Charrier B."/>
            <person name="Cladiere L."/>
            <person name="Cock J.M."/>
            <person name="Coelho S.M."/>
            <person name="Colleoni C."/>
            <person name="Czjzek M."/>
            <person name="Da Silva C."/>
            <person name="Delage L."/>
            <person name="Denoeud F."/>
            <person name="Deschamps P."/>
            <person name="Dittami S.M."/>
            <person name="Gabaldon T."/>
            <person name="Gachon C.M."/>
            <person name="Groisillier A."/>
            <person name="Herve C."/>
            <person name="Jabbari K."/>
            <person name="Katinka M."/>
            <person name="Kloareg B."/>
            <person name="Kowalczyk N."/>
            <person name="Labadie K."/>
            <person name="Leblanc C."/>
            <person name="Lopez P.J."/>
            <person name="McLachlan D.H."/>
            <person name="Meslet-Cladiere L."/>
            <person name="Moustafa A."/>
            <person name="Nehr Z."/>
            <person name="Nyvall Collen P."/>
            <person name="Panaud O."/>
            <person name="Partensky F."/>
            <person name="Poulain J."/>
            <person name="Rensing S.A."/>
            <person name="Rousvoal S."/>
            <person name="Samson G."/>
            <person name="Symeonidi A."/>
            <person name="Weissenbach J."/>
            <person name="Zambounis A."/>
            <person name="Wincker P."/>
            <person name="Boyen C."/>
        </authorList>
    </citation>
    <scope>NUCLEOTIDE SEQUENCE [LARGE SCALE GENOMIC DNA]</scope>
    <source>
        <strain evidence="7">cv. Stackhouse</strain>
    </source>
</reference>
<evidence type="ECO:0000256" key="5">
    <source>
        <dbReference type="SAM" id="MobiDB-lite"/>
    </source>
</evidence>
<evidence type="ECO:0000256" key="3">
    <source>
        <dbReference type="ARBA" id="ARBA00023054"/>
    </source>
</evidence>
<evidence type="ECO:0000313" key="6">
    <source>
        <dbReference type="EMBL" id="CDF77607.1"/>
    </source>
</evidence>
<proteinExistence type="inferred from homology"/>
<feature type="compositionally biased region" description="Basic residues" evidence="5">
    <location>
        <begin position="207"/>
        <end position="222"/>
    </location>
</feature>
<dbReference type="Pfam" id="PF09805">
    <property type="entry name" value="Nop25"/>
    <property type="match status" value="1"/>
</dbReference>
<dbReference type="InterPro" id="IPR019186">
    <property type="entry name" value="Nucleolar_protein_12"/>
</dbReference>
<comment type="similarity">
    <text evidence="2">Belongs to the RRP17 family.</text>
</comment>
<keyword evidence="7" id="KW-1185">Reference proteome</keyword>
<evidence type="ECO:0000256" key="2">
    <source>
        <dbReference type="ARBA" id="ARBA00007175"/>
    </source>
</evidence>
<dbReference type="EMBL" id="HG001987">
    <property type="protein sequence ID" value="CDF77607.1"/>
    <property type="molecule type" value="Genomic_DNA"/>
</dbReference>
<keyword evidence="4" id="KW-0539">Nucleus</keyword>
<protein>
    <submittedName>
        <fullName evidence="6">Uncharacterized protein</fullName>
    </submittedName>
</protein>
<dbReference type="GeneID" id="17326669"/>
<dbReference type="Proteomes" id="UP000012073">
    <property type="component" value="Unassembled WGS sequence"/>
</dbReference>
<sequence>MGEPAVHLLEFVFSFLPPARLVHWRQASPSLRHLPPRFPLQLYSNFAMGKGRRAPAVIYDPDAHREFVTGFRSRKQARRQEAAASAVTAEKEARRQMRKEKRNVLRAAAEKSRGTLDDSDDEPKAEEISREETTYQTDDTVVTAVVAPLETALDKRVVHEKRKVAASVAQKGTGGKEKEGLILKAKKAQSTGGRKRRVSYTHTLSKVNKRKLQLKRRKAERI</sequence>